<feature type="transmembrane region" description="Helical" evidence="1">
    <location>
        <begin position="20"/>
        <end position="38"/>
    </location>
</feature>
<protein>
    <submittedName>
        <fullName evidence="2">YbaN family protein</fullName>
    </submittedName>
</protein>
<proteinExistence type="predicted"/>
<dbReference type="Pfam" id="PF04304">
    <property type="entry name" value="DUF454"/>
    <property type="match status" value="1"/>
</dbReference>
<dbReference type="PANTHER" id="PTHR35813:SF1">
    <property type="entry name" value="INNER MEMBRANE PROTEIN YBAN"/>
    <property type="match status" value="1"/>
</dbReference>
<keyword evidence="3" id="KW-1185">Reference proteome</keyword>
<evidence type="ECO:0000256" key="1">
    <source>
        <dbReference type="SAM" id="Phobius"/>
    </source>
</evidence>
<evidence type="ECO:0000313" key="2">
    <source>
        <dbReference type="EMBL" id="MBH0237014.1"/>
    </source>
</evidence>
<dbReference type="EMBL" id="JADZLT010000040">
    <property type="protein sequence ID" value="MBH0237014.1"/>
    <property type="molecule type" value="Genomic_DNA"/>
</dbReference>
<dbReference type="Proteomes" id="UP000631694">
    <property type="component" value="Unassembled WGS sequence"/>
</dbReference>
<feature type="transmembrane region" description="Helical" evidence="1">
    <location>
        <begin position="87"/>
        <end position="105"/>
    </location>
</feature>
<keyword evidence="1" id="KW-0812">Transmembrane</keyword>
<dbReference type="RefSeq" id="WP_197310093.1">
    <property type="nucleotide sequence ID" value="NZ_JADZLT010000040.1"/>
</dbReference>
<evidence type="ECO:0000313" key="3">
    <source>
        <dbReference type="Proteomes" id="UP000631694"/>
    </source>
</evidence>
<organism evidence="2 3">
    <name type="scientific">Methylobrevis albus</name>
    <dbReference type="NCBI Taxonomy" id="2793297"/>
    <lineage>
        <taxon>Bacteria</taxon>
        <taxon>Pseudomonadati</taxon>
        <taxon>Pseudomonadota</taxon>
        <taxon>Alphaproteobacteria</taxon>
        <taxon>Hyphomicrobiales</taxon>
        <taxon>Pleomorphomonadaceae</taxon>
        <taxon>Methylobrevis</taxon>
    </lineage>
</organism>
<dbReference type="GO" id="GO:0005886">
    <property type="term" value="C:plasma membrane"/>
    <property type="evidence" value="ECO:0007669"/>
    <property type="project" value="TreeGrafter"/>
</dbReference>
<sequence length="134" mass="14238">MIGRLPSKPVQRKPNLQRIFFLIAGFLFVALGVVGALLPVMPTTIFIILAAGCFARSSPRLEAWLLGHRLFGPTLKRWRERGAIPPAAKAMACTGMAVGFLVFFLGAHPSLPLALVVAAALLGCAGYVVSRPSA</sequence>
<dbReference type="PIRSF" id="PIRSF016789">
    <property type="entry name" value="DUF454"/>
    <property type="match status" value="1"/>
</dbReference>
<keyword evidence="1" id="KW-0472">Membrane</keyword>
<name>A0A931I0C6_9HYPH</name>
<comment type="caution">
    <text evidence="2">The sequence shown here is derived from an EMBL/GenBank/DDBJ whole genome shotgun (WGS) entry which is preliminary data.</text>
</comment>
<dbReference type="AlphaFoldDB" id="A0A931I0C6"/>
<dbReference type="InterPro" id="IPR007401">
    <property type="entry name" value="DUF454"/>
</dbReference>
<keyword evidence="1" id="KW-1133">Transmembrane helix</keyword>
<reference evidence="2" key="1">
    <citation type="submission" date="2020-12" db="EMBL/GenBank/DDBJ databases">
        <title>Methylobrevis albus sp. nov., isolated from fresh water lack sediment.</title>
        <authorList>
            <person name="Zou Q."/>
        </authorList>
    </citation>
    <scope>NUCLEOTIDE SEQUENCE</scope>
    <source>
        <strain evidence="2">L22</strain>
    </source>
</reference>
<accession>A0A931I0C6</accession>
<feature type="transmembrane region" description="Helical" evidence="1">
    <location>
        <begin position="111"/>
        <end position="129"/>
    </location>
</feature>
<dbReference type="PANTHER" id="PTHR35813">
    <property type="entry name" value="INNER MEMBRANE PROTEIN YBAN"/>
    <property type="match status" value="1"/>
</dbReference>
<gene>
    <name evidence="2" type="ORF">I5731_04190</name>
</gene>